<keyword evidence="1" id="KW-0472">Membrane</keyword>
<keyword evidence="1" id="KW-1133">Transmembrane helix</keyword>
<evidence type="ECO:0000313" key="3">
    <source>
        <dbReference type="Proteomes" id="UP000069205"/>
    </source>
</evidence>
<dbReference type="Proteomes" id="UP000069205">
    <property type="component" value="Chromosome"/>
</dbReference>
<dbReference type="Pfam" id="PF11146">
    <property type="entry name" value="DUF2905"/>
    <property type="match status" value="1"/>
</dbReference>
<keyword evidence="3" id="KW-1185">Reference proteome</keyword>
<dbReference type="STRING" id="42253.NITMOv2_0863"/>
<dbReference type="EMBL" id="CP011801">
    <property type="protein sequence ID" value="ALA57298.1"/>
    <property type="molecule type" value="Genomic_DNA"/>
</dbReference>
<dbReference type="InterPro" id="IPR021320">
    <property type="entry name" value="DUF2905"/>
</dbReference>
<accession>A0A0K2G8L0</accession>
<keyword evidence="1" id="KW-0812">Transmembrane</keyword>
<sequence length="84" mass="9254">MPEWTSFGKVLVGIGAAIVVLGLLFMGADRFPGIGGLFGWIGKLPGDISYKRDNFSVYFPIATSLVLSILLSLLFFLLGWLFRR</sequence>
<reference evidence="2 3" key="1">
    <citation type="journal article" date="2015" name="Proc. Natl. Acad. Sci. U.S.A.">
        <title>Expanded metabolic versatility of ubiquitous nitrite-oxidizing bacteria from the genus Nitrospira.</title>
        <authorList>
            <person name="Koch H."/>
            <person name="Lucker S."/>
            <person name="Albertsen M."/>
            <person name="Kitzinger K."/>
            <person name="Herbold C."/>
            <person name="Spieck E."/>
            <person name="Nielsen P.H."/>
            <person name="Wagner M."/>
            <person name="Daims H."/>
        </authorList>
    </citation>
    <scope>NUCLEOTIDE SEQUENCE [LARGE SCALE GENOMIC DNA]</scope>
    <source>
        <strain evidence="2 3">NSP M-1</strain>
    </source>
</reference>
<dbReference type="PANTHER" id="PTHR36443">
    <property type="entry name" value="BSR5223 PROTEIN"/>
    <property type="match status" value="1"/>
</dbReference>
<organism evidence="2 3">
    <name type="scientific">Nitrospira moscoviensis</name>
    <dbReference type="NCBI Taxonomy" id="42253"/>
    <lineage>
        <taxon>Bacteria</taxon>
        <taxon>Pseudomonadati</taxon>
        <taxon>Nitrospirota</taxon>
        <taxon>Nitrospiria</taxon>
        <taxon>Nitrospirales</taxon>
        <taxon>Nitrospiraceae</taxon>
        <taxon>Nitrospira</taxon>
    </lineage>
</organism>
<dbReference type="AlphaFoldDB" id="A0A0K2G8L0"/>
<dbReference type="KEGG" id="nmv:NITMOv2_0863"/>
<evidence type="ECO:0000313" key="2">
    <source>
        <dbReference type="EMBL" id="ALA57298.1"/>
    </source>
</evidence>
<feature type="transmembrane region" description="Helical" evidence="1">
    <location>
        <begin position="57"/>
        <end position="82"/>
    </location>
</feature>
<evidence type="ECO:0000256" key="1">
    <source>
        <dbReference type="SAM" id="Phobius"/>
    </source>
</evidence>
<gene>
    <name evidence="2" type="ORF">NITMOv2_0863</name>
</gene>
<proteinExistence type="predicted"/>
<name>A0A0K2G8L0_NITMO</name>
<feature type="transmembrane region" description="Helical" evidence="1">
    <location>
        <begin position="7"/>
        <end position="28"/>
    </location>
</feature>
<dbReference type="OrthoDB" id="9811610at2"/>
<protein>
    <recommendedName>
        <fullName evidence="4">DUF2905 domain-containing protein</fullName>
    </recommendedName>
</protein>
<evidence type="ECO:0008006" key="4">
    <source>
        <dbReference type="Google" id="ProtNLM"/>
    </source>
</evidence>
<dbReference type="RefSeq" id="WP_053378654.1">
    <property type="nucleotide sequence ID" value="NZ_CP011801.1"/>
</dbReference>
<dbReference type="PATRIC" id="fig|42253.5.peg.845"/>
<dbReference type="PANTHER" id="PTHR36443:SF1">
    <property type="entry name" value="BSR5223 PROTEIN"/>
    <property type="match status" value="1"/>
</dbReference>